<dbReference type="RefSeq" id="WP_009429475.1">
    <property type="nucleotide sequence ID" value="NZ_JH414505.1"/>
</dbReference>
<dbReference type="EMBL" id="AFZD01000021">
    <property type="protein sequence ID" value="EHL09430.1"/>
    <property type="molecule type" value="Genomic_DNA"/>
</dbReference>
<accession>G9WX97</accession>
<proteinExistence type="predicted"/>
<feature type="domain" description="DUF1858" evidence="1">
    <location>
        <begin position="4"/>
        <end position="55"/>
    </location>
</feature>
<evidence type="ECO:0000313" key="3">
    <source>
        <dbReference type="Proteomes" id="UP000003527"/>
    </source>
</evidence>
<dbReference type="InterPro" id="IPR023883">
    <property type="entry name" value="CHP03980_redox-disulphide"/>
</dbReference>
<dbReference type="Proteomes" id="UP000003527">
    <property type="component" value="Unassembled WGS sequence"/>
</dbReference>
<organism evidence="2 3">
    <name type="scientific">Oribacterium asaccharolyticum ACB7</name>
    <dbReference type="NCBI Taxonomy" id="796944"/>
    <lineage>
        <taxon>Bacteria</taxon>
        <taxon>Bacillati</taxon>
        <taxon>Bacillota</taxon>
        <taxon>Clostridia</taxon>
        <taxon>Lachnospirales</taxon>
        <taxon>Lachnospiraceae</taxon>
        <taxon>Oribacterium</taxon>
    </lineage>
</organism>
<dbReference type="PATRIC" id="fig|796944.3.peg.2226"/>
<dbReference type="PANTHER" id="PTHR39341">
    <property type="entry name" value="BSL7085 PROTEIN"/>
    <property type="match status" value="1"/>
</dbReference>
<dbReference type="NCBIfam" id="TIGR03980">
    <property type="entry name" value="prismane_assoc"/>
    <property type="match status" value="1"/>
</dbReference>
<evidence type="ECO:0000259" key="1">
    <source>
        <dbReference type="Pfam" id="PF08984"/>
    </source>
</evidence>
<name>G9WX97_9FIRM</name>
<comment type="caution">
    <text evidence="2">The sequence shown here is derived from an EMBL/GenBank/DDBJ whole genome shotgun (WGS) entry which is preliminary data.</text>
</comment>
<sequence length="69" mass="7422">MAKISSDMLVGQIVNEHPELIDTLLEVGMHCLGCPSSQMESLEDACMVHGLNPNAVLGILNEKLSEVSE</sequence>
<dbReference type="InterPro" id="IPR038062">
    <property type="entry name" value="ScdA-like_N_sf"/>
</dbReference>
<dbReference type="InterPro" id="IPR015077">
    <property type="entry name" value="DUF1858"/>
</dbReference>
<dbReference type="HOGENOM" id="CLU_180540_1_0_9"/>
<evidence type="ECO:0000313" key="2">
    <source>
        <dbReference type="EMBL" id="EHL09430.1"/>
    </source>
</evidence>
<keyword evidence="3" id="KW-1185">Reference proteome</keyword>
<reference evidence="2 3" key="1">
    <citation type="submission" date="2011-08" db="EMBL/GenBank/DDBJ databases">
        <title>The Genome Sequence of Oribacterium sp. ACB7.</title>
        <authorList>
            <consortium name="The Broad Institute Genome Sequencing Platform"/>
            <person name="Earl A."/>
            <person name="Ward D."/>
            <person name="Feldgarden M."/>
            <person name="Gevers D."/>
            <person name="Sizova M."/>
            <person name="Hazen A."/>
            <person name="Epstein S."/>
            <person name="Young S.K."/>
            <person name="Zeng Q."/>
            <person name="Gargeya S."/>
            <person name="Fitzgerald M."/>
            <person name="Haas B."/>
            <person name="Abouelleil A."/>
            <person name="Alvarado L."/>
            <person name="Arachchi H.M."/>
            <person name="Berlin A."/>
            <person name="Brown A."/>
            <person name="Chapman S.B."/>
            <person name="Chen Z."/>
            <person name="Dunbar C."/>
            <person name="Freedman E."/>
            <person name="Gearin G."/>
            <person name="Gellesch M."/>
            <person name="Goldberg J."/>
            <person name="Griggs A."/>
            <person name="Gujja S."/>
            <person name="Heiman D."/>
            <person name="Howarth C."/>
            <person name="Larson L."/>
            <person name="Lui A."/>
            <person name="MacDonald P.J.P."/>
            <person name="Montmayeur A."/>
            <person name="Murphy C."/>
            <person name="Neiman D."/>
            <person name="Pearson M."/>
            <person name="Priest M."/>
            <person name="Roberts A."/>
            <person name="Saif S."/>
            <person name="Shea T."/>
            <person name="Shenoy N."/>
            <person name="Sisk P."/>
            <person name="Stolte C."/>
            <person name="Sykes S."/>
            <person name="Wortman J."/>
            <person name="Nusbaum C."/>
            <person name="Birren B."/>
        </authorList>
    </citation>
    <scope>NUCLEOTIDE SEQUENCE [LARGE SCALE GENOMIC DNA]</scope>
    <source>
        <strain evidence="2 3">ACB7</strain>
    </source>
</reference>
<dbReference type="Pfam" id="PF08984">
    <property type="entry name" value="DUF1858"/>
    <property type="match status" value="1"/>
</dbReference>
<dbReference type="PANTHER" id="PTHR39341:SF1">
    <property type="entry name" value="DUF1858 DOMAIN-CONTAINING PROTEIN"/>
    <property type="match status" value="1"/>
</dbReference>
<gene>
    <name evidence="2" type="ORF">HMPREF9624_01471</name>
</gene>
<dbReference type="Gene3D" id="1.10.3910.10">
    <property type="entry name" value="SP0561-like"/>
    <property type="match status" value="1"/>
</dbReference>
<protein>
    <recommendedName>
        <fullName evidence="1">DUF1858 domain-containing protein</fullName>
    </recommendedName>
</protein>
<dbReference type="SUPFAM" id="SSF140683">
    <property type="entry name" value="SP0561-like"/>
    <property type="match status" value="1"/>
</dbReference>
<dbReference type="AlphaFoldDB" id="G9WX97"/>